<sequence length="111" mass="12315">MDRHEPYSHDVSESLEGWGKPLASQDSTNCVDVAEFPNGDVWVGDTKRPDLDYLAFDKAERIAVLIEIALGRDSRFYFGEEVRRAVLKALETGDSSLAIEAVRKEIASLAS</sequence>
<evidence type="ECO:0000313" key="4">
    <source>
        <dbReference type="Proteomes" id="UP000317940"/>
    </source>
</evidence>
<dbReference type="OrthoDB" id="3630359at2"/>
<evidence type="ECO:0000313" key="3">
    <source>
        <dbReference type="EMBL" id="TWF99616.1"/>
    </source>
</evidence>
<dbReference type="EMBL" id="VIWT01000001">
    <property type="protein sequence ID" value="TWF99616.1"/>
    <property type="molecule type" value="Genomic_DNA"/>
</dbReference>
<dbReference type="InterPro" id="IPR007278">
    <property type="entry name" value="DUF397"/>
</dbReference>
<name>A0A561UJV3_9ACTN</name>
<keyword evidence="4" id="KW-1185">Reference proteome</keyword>
<organism evidence="3 4">
    <name type="scientific">Kitasatospora viridis</name>
    <dbReference type="NCBI Taxonomy" id="281105"/>
    <lineage>
        <taxon>Bacteria</taxon>
        <taxon>Bacillati</taxon>
        <taxon>Actinomycetota</taxon>
        <taxon>Actinomycetes</taxon>
        <taxon>Kitasatosporales</taxon>
        <taxon>Streptomycetaceae</taxon>
        <taxon>Kitasatospora</taxon>
    </lineage>
</organism>
<dbReference type="AlphaFoldDB" id="A0A561UJV3"/>
<feature type="domain" description="DUF397" evidence="2">
    <location>
        <begin position="17"/>
        <end position="60"/>
    </location>
</feature>
<reference evidence="3 4" key="1">
    <citation type="submission" date="2019-06" db="EMBL/GenBank/DDBJ databases">
        <title>Sequencing the genomes of 1000 actinobacteria strains.</title>
        <authorList>
            <person name="Klenk H.-P."/>
        </authorList>
    </citation>
    <scope>NUCLEOTIDE SEQUENCE [LARGE SCALE GENOMIC DNA]</scope>
    <source>
        <strain evidence="3 4">DSM 44826</strain>
    </source>
</reference>
<feature type="compositionally biased region" description="Basic and acidic residues" evidence="1">
    <location>
        <begin position="1"/>
        <end position="12"/>
    </location>
</feature>
<accession>A0A561UJV3</accession>
<dbReference type="Pfam" id="PF04149">
    <property type="entry name" value="DUF397"/>
    <property type="match status" value="1"/>
</dbReference>
<dbReference type="Proteomes" id="UP000317940">
    <property type="component" value="Unassembled WGS sequence"/>
</dbReference>
<gene>
    <name evidence="3" type="ORF">FHX73_113463</name>
</gene>
<feature type="region of interest" description="Disordered" evidence="1">
    <location>
        <begin position="1"/>
        <end position="20"/>
    </location>
</feature>
<evidence type="ECO:0000259" key="2">
    <source>
        <dbReference type="Pfam" id="PF04149"/>
    </source>
</evidence>
<comment type="caution">
    <text evidence="3">The sequence shown here is derived from an EMBL/GenBank/DDBJ whole genome shotgun (WGS) entry which is preliminary data.</text>
</comment>
<evidence type="ECO:0000256" key="1">
    <source>
        <dbReference type="SAM" id="MobiDB-lite"/>
    </source>
</evidence>
<proteinExistence type="predicted"/>
<dbReference type="RefSeq" id="WP_145905842.1">
    <property type="nucleotide sequence ID" value="NZ_BAAAMZ010000006.1"/>
</dbReference>
<protein>
    <submittedName>
        <fullName evidence="3">Uncharacterized protein DUF397</fullName>
    </submittedName>
</protein>